<keyword evidence="7" id="KW-1185">Reference proteome</keyword>
<evidence type="ECO:0000256" key="1">
    <source>
        <dbReference type="ARBA" id="ARBA00001957"/>
    </source>
</evidence>
<dbReference type="SUPFAM" id="SSF51735">
    <property type="entry name" value="NAD(P)-binding Rossmann-fold domains"/>
    <property type="match status" value="2"/>
</dbReference>
<accession>A0ABU8G327</accession>
<dbReference type="SUPFAM" id="SSF56801">
    <property type="entry name" value="Acetyl-CoA synthetase-like"/>
    <property type="match status" value="2"/>
</dbReference>
<feature type="compositionally biased region" description="Low complexity" evidence="4">
    <location>
        <begin position="1684"/>
        <end position="1699"/>
    </location>
</feature>
<feature type="compositionally biased region" description="Low complexity" evidence="4">
    <location>
        <begin position="2929"/>
        <end position="2944"/>
    </location>
</feature>
<evidence type="ECO:0000313" key="7">
    <source>
        <dbReference type="Proteomes" id="UP001365781"/>
    </source>
</evidence>
<feature type="compositionally biased region" description="Basic and acidic residues" evidence="4">
    <location>
        <begin position="2962"/>
        <end position="2977"/>
    </location>
</feature>
<comment type="cofactor">
    <cofactor evidence="1">
        <name>pantetheine 4'-phosphate</name>
        <dbReference type="ChEBI" id="CHEBI:47942"/>
    </cofactor>
</comment>
<dbReference type="InterPro" id="IPR001242">
    <property type="entry name" value="Condensation_dom"/>
</dbReference>
<feature type="compositionally biased region" description="Low complexity" evidence="4">
    <location>
        <begin position="2819"/>
        <end position="2834"/>
    </location>
</feature>
<evidence type="ECO:0000256" key="3">
    <source>
        <dbReference type="ARBA" id="ARBA00022553"/>
    </source>
</evidence>
<dbReference type="RefSeq" id="WP_336535292.1">
    <property type="nucleotide sequence ID" value="NZ_JBBAYL010000002.1"/>
</dbReference>
<dbReference type="CDD" id="cd05906">
    <property type="entry name" value="A_NRPS_TubE_like"/>
    <property type="match status" value="1"/>
</dbReference>
<dbReference type="SUPFAM" id="SSF47336">
    <property type="entry name" value="ACP-like"/>
    <property type="match status" value="2"/>
</dbReference>
<dbReference type="PANTHER" id="PTHR45527:SF1">
    <property type="entry name" value="FATTY ACID SYNTHASE"/>
    <property type="match status" value="1"/>
</dbReference>
<dbReference type="PROSITE" id="PS00455">
    <property type="entry name" value="AMP_BINDING"/>
    <property type="match status" value="1"/>
</dbReference>
<keyword evidence="2" id="KW-0596">Phosphopantetheine</keyword>
<dbReference type="InterPro" id="IPR036291">
    <property type="entry name" value="NAD(P)-bd_dom_sf"/>
</dbReference>
<dbReference type="InterPro" id="IPR013968">
    <property type="entry name" value="PKS_KR"/>
</dbReference>
<dbReference type="InterPro" id="IPR045851">
    <property type="entry name" value="AMP-bd_C_sf"/>
</dbReference>
<dbReference type="Gene3D" id="3.40.50.12780">
    <property type="entry name" value="N-terminal domain of ligase-like"/>
    <property type="match status" value="2"/>
</dbReference>
<dbReference type="Gene3D" id="3.30.300.30">
    <property type="match status" value="2"/>
</dbReference>
<dbReference type="InterPro" id="IPR023213">
    <property type="entry name" value="CAT-like_dom_sf"/>
</dbReference>
<dbReference type="CDD" id="cd19540">
    <property type="entry name" value="LCL_NRPS-like"/>
    <property type="match status" value="1"/>
</dbReference>
<dbReference type="InterPro" id="IPR000873">
    <property type="entry name" value="AMP-dep_synth/lig_dom"/>
</dbReference>
<sequence>MLQDADGSKASVSPRRRAPEPAATPAPAPATVPKAVQDPEPLGLTGAQSGIWYAQQLDPGSPAYNTGEYLEIHGPVDPDLFEAALRRTVAEAEAFGLRFLDTDGGPRCVPTPAADQVLHTRDVSAEPDPTAAAEEWMRADRATAAPLGEGPLFTHALFKAADDRYLWFMRAHHILLDGYGYLLVFRRTAEIYSALAAGEEVPGTTFAPVRTLLDEEAAYRASDRYERDRAYWTGRFAGHRGAVSLAEGTAPPSPAFVRRTAALSASAAERLSAAASAVGASRTELLLAAVALYTHRVTAHEDVILGVTTMSRLGSAALRTPGTVSNNLPLRLAVRPDTTVAELIAAATVELRALRRHQQYRGEDLRREVKLLGGDRRLFGPLVNLVPFSHRLRFDGHPATPHHLSGGAVDDLLITVRPGADGTGLGFAFDANPALYSEEVLAGHVERFLILLDRLAEADPGLTVAGADLLLPGDDPAYVTPEPVPAAPDATVPARFEALADRAPGATAVTHDGDALSYADLDARAGRLARLLLARGAGPGRTVAVALPRSTDLVAGQLAVLKTGAACLPLDPAHPAGHLRAWAEAAGPALLLTDARTADALSGTDVPAVVLDTPATRDELAGHSAARLSDTDRGAPLTPDAVAYVLHAPDATGTTRAVLIDHGGLTGHFEATAAPVPSGPDDVWALFHSCASPVGVREVWGALLNGGRLAVVDHDTARSPDELLDLLRRERVTVLAQPSSALPALVRADETRTRGSGPAPAPLALRHLLLTSEAPRPADLRPWVERYGDDAPALVALYGDAETTGPVAFRRVTRDQLAEGRRLLGDPPPDTRLYVLDHARRPVPPGWVGDLYVAGARLSRTEPGDERFVPDPFGRPGERMYRTGDLVRRCADGGLEYVGRTDEQVRTGGFRAAPGEVDAALLRHPAVAGAAVVAHDLRDGGGRVLVAHAVPGPGRRPTRAELLAQLAQVLPEHLVPAACVVTDALPLTADGTPDRGALAAADVAAPGGAATGAEAPVCRLFEELLGLPTGAVGPDDDFFDLGGQSLLASRLRTRLRTVTGAEVSLRTLFTGPTPARIAARLSLPSAPAAPVRPALVPAERGERVALSSAQRGMWFLNQVDTTAATYNMPLVVRLDLPVLDEALRAALADVVDRHESLRTLLPQADGTPYQDIRPPGTVRPELAVVDCPAPEVEAQVAAALRRPFDLTRDIPLWAGLYGPRDGSRALVLVLHHSAADGWSLVPFAKDLSAAYAARLDGGAPVWDAPLIQYADYTLWQERLLDGLRDPATPMGGQLAFWKEALAGLPEEIPLPTDRGRPAVPGRRGRGLTVGVGAGLHRALLRLADTGGASLFMVLQSALAALLTRCGAGADIPLGTPVAGRSEEALDEVVGVVTNTLVTRTDTSGDPAFHDLLARVRAFDLAAYDHQDLPFDRLVEELNPARTAARHPLFQVMLALQNNTEAVLRLGGNEAALHPTATGTAKFDLFVEFTERRGADGAPDGLTCHVEYGTDLFDEATALRLAEGLHETLAAVAADPDVRISGLPDPGLRPSRATAADEPPFDAEALERSVLALGGVRECLALPPGDGDAGRPTVLAVPTRANAAGQAERALGRTAPDGRVPRVVAVSALPRTPDGAVDSAAAARLPRIGTEEAERWRRALAAVPGVDAVTVELEEDGEPLGRLHAGPAASGPAVPAGTAAEGSTGQEASAAGRTAVPSVSEGPPLAEPTVRTWAEALRRAAAGGPHAEVVHVRADGGTVRRSYASLAEEASRVLGGLRGLGLRPGDRIILQCDDTEDFLAVLWGCILGGIVTVPLTVPASYGQDSAAVNKLDGVWRMLGRPWIITSAAQEDGLRALAGRRAWEEARLTTADALRSGPADTEWHPAEPDDLILMLLTSGSTGLPKAVELNHRNVLTRSAATAQVNGLTEDDVSLNWIPLDHVTGVVMFHLRDVYLGCRQVHAPTSWVLQDPLRWMDLADRHRVTVTWAPNFAFGLPVEHADRMDGREWDLSPMRMVMNCGEVVVAATVRRFLQVLAPFGLPPTVVHPGWGMSETCSVVTDAVLPAEPAVGEDQFVSCGLPYPGFAMRVVDDRGEVVPEGTVGHFQVCGTSVTSGYHDNPAKNAESFTDDGWFDTGDLAFLRSGELYITGRAKDVIIVNGVNHYSHEIEACVEELPFVERSFTAACAVRPDPAADTDELALFLHVLPGTDLADALRTVRGKVTREIGITPAHLVPVEPETIPKTEIGKIQRTQLRTRFEAGEFDEAVRRTEVLLGTAATVPDWFLRPVWQRVRRPHGTVSPARHTLVLAGRDALGAGVAEEVAGRLWREGALCTVVTAADAFKRVDMARYQLRVDRPEDYRALLAGLASDGRPVDAVIHLGSLSVGGDEPERVEDLREAQRDGADSLVCLAGALASSGGPDRPVSLHLVTGGTQDVLPEDRPSCLHAAAGGLLKSLREELPWLGACRLDLPVADPGAAARLILDEAGGPVADAEVAYRDGERWVRRLTRLPDPLPRRRPATADGFLLVSGGLGGVATLVAEHLLKAPGTRLLLVGRTELPPEHPGDAPAATDGETARRVEAYRRLRERGEVRYACADITDPAQVRAVVDKAAAAWSVPLAGVVHLAGAFDQRPVAEYDLTGWRAALDAKVTGGWVLHRLAEECAASSFLSFSSVNGFFGGSMTGAYAAANAFLDALAVHQRRRSGTNAHSLAWSMWDDIGMSRGYGLRALTEARGYRVLEHTVALRSFDLARSLDEPHVLIGVDRGAPWVRGHLHGPARPVHRPAARVALRDGTDLGALHRAAEEGARLSGAGDRWVLRTAGTANSGTASGGSVSRPADPDADRRRALEDTLCGVWRRVLDRDQVGVDDSFFDLGGTSLLLVRVMTEVNRELGCELTVVDLFSHPTVGALARHLADRVPVQVQVAVPASAPAAGGALTRARQQAQRQRSARNRTGRQNKPNQQSRQHEQSEQNKGDGSDD</sequence>
<proteinExistence type="predicted"/>
<feature type="domain" description="Carrier" evidence="5">
    <location>
        <begin position="1008"/>
        <end position="1085"/>
    </location>
</feature>
<dbReference type="SMART" id="SM01294">
    <property type="entry name" value="PKS_PP_betabranch"/>
    <property type="match status" value="1"/>
</dbReference>
<feature type="region of interest" description="Disordered" evidence="4">
    <location>
        <begin position="1"/>
        <end position="43"/>
    </location>
</feature>
<evidence type="ECO:0000259" key="5">
    <source>
        <dbReference type="PROSITE" id="PS50075"/>
    </source>
</evidence>
<dbReference type="SMART" id="SM00822">
    <property type="entry name" value="PKS_KR"/>
    <property type="match status" value="1"/>
</dbReference>
<gene>
    <name evidence="6" type="ORF">WB403_00260</name>
</gene>
<keyword evidence="3" id="KW-0597">Phosphoprotein</keyword>
<dbReference type="Pfam" id="PF08659">
    <property type="entry name" value="KR"/>
    <property type="match status" value="1"/>
</dbReference>
<evidence type="ECO:0000256" key="2">
    <source>
        <dbReference type="ARBA" id="ARBA00022450"/>
    </source>
</evidence>
<dbReference type="InterPro" id="IPR057326">
    <property type="entry name" value="KR_dom"/>
</dbReference>
<dbReference type="SUPFAM" id="SSF52777">
    <property type="entry name" value="CoA-dependent acyltransferases"/>
    <property type="match status" value="4"/>
</dbReference>
<dbReference type="CDD" id="cd08953">
    <property type="entry name" value="KR_2_SDR_x"/>
    <property type="match status" value="1"/>
</dbReference>
<organism evidence="6 7">
    <name type="scientific">Streptomyces brasiliscabiei</name>
    <dbReference type="NCBI Taxonomy" id="2736302"/>
    <lineage>
        <taxon>Bacteria</taxon>
        <taxon>Bacillati</taxon>
        <taxon>Actinomycetota</taxon>
        <taxon>Actinomycetes</taxon>
        <taxon>Kitasatosporales</taxon>
        <taxon>Streptomycetaceae</taxon>
        <taxon>Streptomyces</taxon>
    </lineage>
</organism>
<dbReference type="InterPro" id="IPR042099">
    <property type="entry name" value="ANL_N_sf"/>
</dbReference>
<dbReference type="Gene3D" id="3.40.50.720">
    <property type="entry name" value="NAD(P)-binding Rossmann-like Domain"/>
    <property type="match status" value="1"/>
</dbReference>
<dbReference type="InterPro" id="IPR036736">
    <property type="entry name" value="ACP-like_sf"/>
</dbReference>
<dbReference type="EMBL" id="JBBAYM010000001">
    <property type="protein sequence ID" value="MEI5607596.1"/>
    <property type="molecule type" value="Genomic_DNA"/>
</dbReference>
<reference evidence="6 7" key="1">
    <citation type="submission" date="2024-03" db="EMBL/GenBank/DDBJ databases">
        <title>First Report of Pectobacterium brasiliscabiei causing potato scab in china.</title>
        <authorList>
            <person name="Handique U."/>
        </authorList>
    </citation>
    <scope>NUCLEOTIDE SEQUENCE [LARGE SCALE GENOMIC DNA]</scope>
    <source>
        <strain evidence="6 7">ZRIMU1503</strain>
    </source>
</reference>
<dbReference type="Pfam" id="PF00668">
    <property type="entry name" value="Condensation"/>
    <property type="match status" value="2"/>
</dbReference>
<dbReference type="Gene3D" id="3.30.559.10">
    <property type="entry name" value="Chloramphenicol acetyltransferase-like domain"/>
    <property type="match status" value="2"/>
</dbReference>
<feature type="domain" description="Carrier" evidence="5">
    <location>
        <begin position="2840"/>
        <end position="2915"/>
    </location>
</feature>
<feature type="region of interest" description="Disordered" evidence="4">
    <location>
        <begin position="2929"/>
        <end position="2977"/>
    </location>
</feature>
<comment type="caution">
    <text evidence="6">The sequence shown here is derived from an EMBL/GenBank/DDBJ whole genome shotgun (WGS) entry which is preliminary data.</text>
</comment>
<protein>
    <submittedName>
        <fullName evidence="6">SDR family oxidoreductase</fullName>
    </submittedName>
</protein>
<evidence type="ECO:0000256" key="4">
    <source>
        <dbReference type="SAM" id="MobiDB-lite"/>
    </source>
</evidence>
<dbReference type="InterPro" id="IPR020806">
    <property type="entry name" value="PKS_PP-bd"/>
</dbReference>
<dbReference type="PANTHER" id="PTHR45527">
    <property type="entry name" value="NONRIBOSOMAL PEPTIDE SYNTHETASE"/>
    <property type="match status" value="1"/>
</dbReference>
<dbReference type="Gene3D" id="3.30.559.30">
    <property type="entry name" value="Nonribosomal peptide synthetase, condensation domain"/>
    <property type="match status" value="2"/>
</dbReference>
<dbReference type="Pfam" id="PF13193">
    <property type="entry name" value="AMP-binding_C"/>
    <property type="match status" value="1"/>
</dbReference>
<feature type="region of interest" description="Disordered" evidence="4">
    <location>
        <begin position="2819"/>
        <end position="2841"/>
    </location>
</feature>
<dbReference type="InterPro" id="IPR025110">
    <property type="entry name" value="AMP-bd_C"/>
</dbReference>
<dbReference type="PROSITE" id="PS50075">
    <property type="entry name" value="CARRIER"/>
    <property type="match status" value="2"/>
</dbReference>
<evidence type="ECO:0000313" key="6">
    <source>
        <dbReference type="EMBL" id="MEI5607596.1"/>
    </source>
</evidence>
<feature type="region of interest" description="Disordered" evidence="4">
    <location>
        <begin position="1678"/>
        <end position="1725"/>
    </location>
</feature>
<name>A0ABU8G327_9ACTN</name>
<dbReference type="Pfam" id="PF00501">
    <property type="entry name" value="AMP-binding"/>
    <property type="match status" value="2"/>
</dbReference>
<dbReference type="Pfam" id="PF00550">
    <property type="entry name" value="PP-binding"/>
    <property type="match status" value="2"/>
</dbReference>
<dbReference type="InterPro" id="IPR020845">
    <property type="entry name" value="AMP-binding_CS"/>
</dbReference>
<dbReference type="InterPro" id="IPR009081">
    <property type="entry name" value="PP-bd_ACP"/>
</dbReference>
<dbReference type="Proteomes" id="UP001365781">
    <property type="component" value="Unassembled WGS sequence"/>
</dbReference>
<dbReference type="Gene3D" id="1.10.1200.10">
    <property type="entry name" value="ACP-like"/>
    <property type="match status" value="2"/>
</dbReference>
<dbReference type="SMART" id="SM00823">
    <property type="entry name" value="PKS_PP"/>
    <property type="match status" value="2"/>
</dbReference>